<comment type="catalytic activity">
    <reaction evidence="5">
        <text>alpha-D-glucose = beta-D-glucose</text>
        <dbReference type="Rhea" id="RHEA:10264"/>
        <dbReference type="ChEBI" id="CHEBI:15903"/>
        <dbReference type="ChEBI" id="CHEBI:17925"/>
        <dbReference type="EC" id="5.1.3.3"/>
    </reaction>
</comment>
<dbReference type="PANTHER" id="PTHR10091">
    <property type="entry name" value="ALDOSE-1-EPIMERASE"/>
    <property type="match status" value="1"/>
</dbReference>
<dbReference type="Gene3D" id="2.70.98.10">
    <property type="match status" value="1"/>
</dbReference>
<dbReference type="InterPro" id="IPR015443">
    <property type="entry name" value="Aldose_1-epimerase"/>
</dbReference>
<evidence type="ECO:0000313" key="7">
    <source>
        <dbReference type="Proteomes" id="UP001379945"/>
    </source>
</evidence>
<dbReference type="InterPro" id="IPR014718">
    <property type="entry name" value="GH-type_carb-bd"/>
</dbReference>
<dbReference type="SUPFAM" id="SSF74650">
    <property type="entry name" value="Galactose mutarotase-like"/>
    <property type="match status" value="1"/>
</dbReference>
<dbReference type="PANTHER" id="PTHR10091:SF0">
    <property type="entry name" value="GALACTOSE MUTAROTASE"/>
    <property type="match status" value="1"/>
</dbReference>
<dbReference type="InterPro" id="IPR008183">
    <property type="entry name" value="Aldose_1/G6P_1-epimerase"/>
</dbReference>
<comment type="caution">
    <text evidence="6">The sequence shown here is derived from an EMBL/GenBank/DDBJ whole genome shotgun (WGS) entry which is preliminary data.</text>
</comment>
<dbReference type="RefSeq" id="WP_341399771.1">
    <property type="nucleotide sequence ID" value="NZ_JBBUTI010000009.1"/>
</dbReference>
<keyword evidence="7" id="KW-1185">Reference proteome</keyword>
<dbReference type="Pfam" id="PF01263">
    <property type="entry name" value="Aldose_epim"/>
    <property type="match status" value="1"/>
</dbReference>
<evidence type="ECO:0000256" key="5">
    <source>
        <dbReference type="PIRNR" id="PIRNR005096"/>
    </source>
</evidence>
<sequence length="333" mass="35808">MSETSFTLQHAEGGVRIRVLAHGATWAACHVPLPGGAERSVVLGFDQHTDYQRQQAYMGATVGRWANRIAHGTYTGPDGELVHLSRHPGSEHHLHGGAEGFDQRTWTVLHAAADEVRLGLVSPAGDQGFPGTLHCEVRYRLSSPSCVEVQFTASVDAPCPVGLTNHAYFNLDGQPTDVRSHQLWLNAAAALPVDERLVPTGPPAAVIGTPLDYQTTKPIGMALDNAFLLNPASSAASATEPAEPAAELTSADGLLRLRVHTSLPALQVYTGEFLGACTAGCSTTWAPFRGVAIEPQYLPDSPNHPEWPQPSCWLMPGQTWQHHIRYEFDLPGA</sequence>
<organism evidence="6 7">
    <name type="scientific">Ideonella margarita</name>
    <dbReference type="NCBI Taxonomy" id="2984191"/>
    <lineage>
        <taxon>Bacteria</taxon>
        <taxon>Pseudomonadati</taxon>
        <taxon>Pseudomonadota</taxon>
        <taxon>Betaproteobacteria</taxon>
        <taxon>Burkholderiales</taxon>
        <taxon>Sphaerotilaceae</taxon>
        <taxon>Ideonella</taxon>
    </lineage>
</organism>
<dbReference type="EMBL" id="JBBUTI010000009">
    <property type="protein sequence ID" value="MEK8047463.1"/>
    <property type="molecule type" value="Genomic_DNA"/>
</dbReference>
<evidence type="ECO:0000256" key="4">
    <source>
        <dbReference type="ARBA" id="ARBA00023277"/>
    </source>
</evidence>
<comment type="pathway">
    <text evidence="1 5">Carbohydrate metabolism; hexose metabolism.</text>
</comment>
<evidence type="ECO:0000256" key="1">
    <source>
        <dbReference type="ARBA" id="ARBA00005028"/>
    </source>
</evidence>
<evidence type="ECO:0000256" key="2">
    <source>
        <dbReference type="ARBA" id="ARBA00006206"/>
    </source>
</evidence>
<reference evidence="6 7" key="1">
    <citation type="submission" date="2024-04" db="EMBL/GenBank/DDBJ databases">
        <title>Novel species of the genus Ideonella isolated from streams.</title>
        <authorList>
            <person name="Lu H."/>
        </authorList>
    </citation>
    <scope>NUCLEOTIDE SEQUENCE [LARGE SCALE GENOMIC DNA]</scope>
    <source>
        <strain evidence="6 7">LYT19W</strain>
    </source>
</reference>
<comment type="similarity">
    <text evidence="2 5">Belongs to the aldose epimerase family.</text>
</comment>
<accession>A0ABU9C6S6</accession>
<dbReference type="CDD" id="cd09019">
    <property type="entry name" value="galactose_mutarotase_like"/>
    <property type="match status" value="1"/>
</dbReference>
<dbReference type="NCBIfam" id="NF008277">
    <property type="entry name" value="PRK11055.1"/>
    <property type="match status" value="1"/>
</dbReference>
<dbReference type="GO" id="GO:0004034">
    <property type="term" value="F:aldose 1-epimerase activity"/>
    <property type="evidence" value="ECO:0007669"/>
    <property type="project" value="UniProtKB-EC"/>
</dbReference>
<gene>
    <name evidence="6" type="ORF">AACH00_13960</name>
</gene>
<dbReference type="EC" id="5.1.3.3" evidence="5"/>
<protein>
    <recommendedName>
        <fullName evidence="5">Aldose 1-epimerase</fullName>
        <ecNumber evidence="5">5.1.3.3</ecNumber>
    </recommendedName>
</protein>
<dbReference type="PIRSF" id="PIRSF005096">
    <property type="entry name" value="GALM"/>
    <property type="match status" value="1"/>
</dbReference>
<keyword evidence="3 5" id="KW-0413">Isomerase</keyword>
<name>A0ABU9C6S6_9BURK</name>
<evidence type="ECO:0000313" key="6">
    <source>
        <dbReference type="EMBL" id="MEK8047463.1"/>
    </source>
</evidence>
<evidence type="ECO:0000256" key="3">
    <source>
        <dbReference type="ARBA" id="ARBA00023235"/>
    </source>
</evidence>
<dbReference type="Proteomes" id="UP001379945">
    <property type="component" value="Unassembled WGS sequence"/>
</dbReference>
<keyword evidence="4 5" id="KW-0119">Carbohydrate metabolism</keyword>
<proteinExistence type="inferred from homology"/>
<dbReference type="InterPro" id="IPR011013">
    <property type="entry name" value="Gal_mutarotase_sf_dom"/>
</dbReference>
<dbReference type="InterPro" id="IPR047215">
    <property type="entry name" value="Galactose_mutarotase-like"/>
</dbReference>